<dbReference type="Proteomes" id="UP000246018">
    <property type="component" value="Unassembled WGS sequence"/>
</dbReference>
<comment type="caution">
    <text evidence="1">The sequence shown here is derived from an EMBL/GenBank/DDBJ whole genome shotgun (WGS) entry which is preliminary data.</text>
</comment>
<dbReference type="OrthoDB" id="9798107at2"/>
<keyword evidence="2" id="KW-1185">Reference proteome</keyword>
<proteinExistence type="predicted"/>
<name>A0A2T8FDV0_9ACTN</name>
<evidence type="ECO:0000313" key="1">
    <source>
        <dbReference type="EMBL" id="PVG83873.1"/>
    </source>
</evidence>
<dbReference type="RefSeq" id="WP_116571347.1">
    <property type="nucleotide sequence ID" value="NZ_QDGZ01000002.1"/>
</dbReference>
<reference evidence="1 2" key="1">
    <citation type="submission" date="2018-04" db="EMBL/GenBank/DDBJ databases">
        <title>Genome of Nocardioides gansuensis WSJ-1.</title>
        <authorList>
            <person name="Wu S."/>
            <person name="Wang G."/>
        </authorList>
    </citation>
    <scope>NUCLEOTIDE SEQUENCE [LARGE SCALE GENOMIC DNA]</scope>
    <source>
        <strain evidence="1 2">WSJ-1</strain>
    </source>
</reference>
<dbReference type="EMBL" id="QDGZ01000002">
    <property type="protein sequence ID" value="PVG83873.1"/>
    <property type="molecule type" value="Genomic_DNA"/>
</dbReference>
<gene>
    <name evidence="1" type="ORF">DDE18_06120</name>
</gene>
<protein>
    <submittedName>
        <fullName evidence="1">Uncharacterized protein</fullName>
    </submittedName>
</protein>
<sequence>MKFGAVAIADPWFPEVAPEQSLILLGEGEKPTVLTTITRTRADSGRVETKAVAASVGDLDEVITWQPLVQNEQHMRLDSDSALGAFYEISDGGYSSPSSRIPCTAD</sequence>
<dbReference type="AlphaFoldDB" id="A0A2T8FDV0"/>
<evidence type="ECO:0000313" key="2">
    <source>
        <dbReference type="Proteomes" id="UP000246018"/>
    </source>
</evidence>
<accession>A0A2T8FDV0</accession>
<organism evidence="1 2">
    <name type="scientific">Nocardioides gansuensis</name>
    <dbReference type="NCBI Taxonomy" id="2138300"/>
    <lineage>
        <taxon>Bacteria</taxon>
        <taxon>Bacillati</taxon>
        <taxon>Actinomycetota</taxon>
        <taxon>Actinomycetes</taxon>
        <taxon>Propionibacteriales</taxon>
        <taxon>Nocardioidaceae</taxon>
        <taxon>Nocardioides</taxon>
    </lineage>
</organism>